<dbReference type="GO" id="GO:0004674">
    <property type="term" value="F:protein serine/threonine kinase activity"/>
    <property type="evidence" value="ECO:0007669"/>
    <property type="project" value="UniProtKB-KW"/>
</dbReference>
<feature type="region of interest" description="Disordered" evidence="10">
    <location>
        <begin position="364"/>
        <end position="386"/>
    </location>
</feature>
<comment type="caution">
    <text evidence="12">The sequence shown here is derived from an EMBL/GenBank/DDBJ whole genome shotgun (WGS) entry which is preliminary data.</text>
</comment>
<accession>A0A8T1P037</accession>
<feature type="region of interest" description="Disordered" evidence="10">
    <location>
        <begin position="1"/>
        <end position="51"/>
    </location>
</feature>
<organism evidence="12 13">
    <name type="scientific">Carya illinoinensis</name>
    <name type="common">Pecan</name>
    <dbReference type="NCBI Taxonomy" id="32201"/>
    <lineage>
        <taxon>Eukaryota</taxon>
        <taxon>Viridiplantae</taxon>
        <taxon>Streptophyta</taxon>
        <taxon>Embryophyta</taxon>
        <taxon>Tracheophyta</taxon>
        <taxon>Spermatophyta</taxon>
        <taxon>Magnoliopsida</taxon>
        <taxon>eudicotyledons</taxon>
        <taxon>Gunneridae</taxon>
        <taxon>Pentapetalae</taxon>
        <taxon>rosids</taxon>
        <taxon>fabids</taxon>
        <taxon>Fagales</taxon>
        <taxon>Juglandaceae</taxon>
        <taxon>Carya</taxon>
    </lineage>
</organism>
<dbReference type="AlphaFoldDB" id="A0A8T1P037"/>
<evidence type="ECO:0000313" key="13">
    <source>
        <dbReference type="Proteomes" id="UP000811609"/>
    </source>
</evidence>
<evidence type="ECO:0000256" key="3">
    <source>
        <dbReference type="ARBA" id="ARBA00022527"/>
    </source>
</evidence>
<keyword evidence="4" id="KW-0808">Transferase</keyword>
<keyword evidence="2" id="KW-0472">Membrane</keyword>
<dbReference type="InterPro" id="IPR001245">
    <property type="entry name" value="Ser-Thr/Tyr_kinase_cat_dom"/>
</dbReference>
<dbReference type="Pfam" id="PF07714">
    <property type="entry name" value="PK_Tyr_Ser-Thr"/>
    <property type="match status" value="1"/>
</dbReference>
<feature type="compositionally biased region" description="Low complexity" evidence="10">
    <location>
        <begin position="369"/>
        <end position="378"/>
    </location>
</feature>
<keyword evidence="13" id="KW-1185">Reference proteome</keyword>
<evidence type="ECO:0000256" key="10">
    <source>
        <dbReference type="SAM" id="MobiDB-lite"/>
    </source>
</evidence>
<reference evidence="12" key="1">
    <citation type="submission" date="2020-12" db="EMBL/GenBank/DDBJ databases">
        <title>WGS assembly of Carya illinoinensis cv. Pawnee.</title>
        <authorList>
            <person name="Platts A."/>
            <person name="Shu S."/>
            <person name="Wright S."/>
            <person name="Barry K."/>
            <person name="Edger P."/>
            <person name="Pires J.C."/>
            <person name="Schmutz J."/>
        </authorList>
    </citation>
    <scope>NUCLEOTIDE SEQUENCE</scope>
    <source>
        <tissue evidence="12">Leaf</tissue>
    </source>
</reference>
<dbReference type="Proteomes" id="UP000811609">
    <property type="component" value="Chromosome 11"/>
</dbReference>
<evidence type="ECO:0000256" key="6">
    <source>
        <dbReference type="ARBA" id="ARBA00022777"/>
    </source>
</evidence>
<name>A0A8T1P037_CARIL</name>
<dbReference type="InterPro" id="IPR000719">
    <property type="entry name" value="Prot_kinase_dom"/>
</dbReference>
<dbReference type="FunFam" id="3.30.200.20:FF:000178">
    <property type="entry name" value="serine/threonine-protein kinase PBS1-like"/>
    <property type="match status" value="1"/>
</dbReference>
<evidence type="ECO:0000256" key="5">
    <source>
        <dbReference type="ARBA" id="ARBA00022741"/>
    </source>
</evidence>
<comment type="similarity">
    <text evidence="9">Belongs to the protein kinase superfamily.</text>
</comment>
<feature type="binding site" evidence="8">
    <location>
        <position position="111"/>
    </location>
    <ligand>
        <name>ATP</name>
        <dbReference type="ChEBI" id="CHEBI:30616"/>
    </ligand>
</feature>
<dbReference type="PROSITE" id="PS50011">
    <property type="entry name" value="PROTEIN_KINASE_DOM"/>
    <property type="match status" value="1"/>
</dbReference>
<dbReference type="GO" id="GO:0005524">
    <property type="term" value="F:ATP binding"/>
    <property type="evidence" value="ECO:0007669"/>
    <property type="project" value="UniProtKB-UniRule"/>
</dbReference>
<feature type="compositionally biased region" description="Low complexity" evidence="10">
    <location>
        <begin position="40"/>
        <end position="51"/>
    </location>
</feature>
<dbReference type="CDD" id="cd14066">
    <property type="entry name" value="STKc_IRAK"/>
    <property type="match status" value="1"/>
</dbReference>
<sequence length="386" mass="42815">MKCFFAFKDKSKNKRGSRSAPELQSKSKSDSSAVKRGTKSSSSLPSPRSIPDLFKEREQKLRVFTYNELREATNGFNRLLKIGEGGFGSVYKGTIKPSDGQGDPIVVAIKKLNTKGLQGHKEFLAEVQFLGVVNHPNLVKLLGYCSIDGERGIQRLLVYEFMPNRSLEAHLFNRASTTLPWKTRLDILLGAAEGLAYLHGGLEVQVIYRDFKSSNVLLDEDFKAKLSDFGLAREGPQGDHTHVSTAVVGTYGYAAPEYVETGHLTIHSDIWSFGVVLYEILTGRRVLERNRPTVEQKLLDWVKQFPADSGRFSMIIDPKLRNQYPIAAARKIAKLADSCLNKNAKDRPAMSQIVKSLKEAAQVSETTAGSSSSNSSGSKKFQRKPK</sequence>
<evidence type="ECO:0000256" key="8">
    <source>
        <dbReference type="PROSITE-ProRule" id="PRU10141"/>
    </source>
</evidence>
<feature type="compositionally biased region" description="Polar residues" evidence="10">
    <location>
        <begin position="22"/>
        <end position="32"/>
    </location>
</feature>
<protein>
    <recommendedName>
        <fullName evidence="11">Protein kinase domain-containing protein</fullName>
    </recommendedName>
</protein>
<keyword evidence="5 8" id="KW-0547">Nucleotide-binding</keyword>
<dbReference type="PROSITE" id="PS00108">
    <property type="entry name" value="PROTEIN_KINASE_ST"/>
    <property type="match status" value="1"/>
</dbReference>
<gene>
    <name evidence="12" type="ORF">CIPAW_11G084900</name>
</gene>
<dbReference type="EMBL" id="CM031819">
    <property type="protein sequence ID" value="KAG6636065.1"/>
    <property type="molecule type" value="Genomic_DNA"/>
</dbReference>
<proteinExistence type="inferred from homology"/>
<keyword evidence="7 8" id="KW-0067">ATP-binding</keyword>
<dbReference type="InterPro" id="IPR008271">
    <property type="entry name" value="Ser/Thr_kinase_AS"/>
</dbReference>
<keyword evidence="3 9" id="KW-0723">Serine/threonine-protein kinase</keyword>
<evidence type="ECO:0000313" key="12">
    <source>
        <dbReference type="EMBL" id="KAG6636065.1"/>
    </source>
</evidence>
<feature type="domain" description="Protein kinase" evidence="11">
    <location>
        <begin position="76"/>
        <end position="361"/>
    </location>
</feature>
<comment type="subcellular location">
    <subcellularLocation>
        <location evidence="1">Cell membrane</location>
    </subcellularLocation>
</comment>
<evidence type="ECO:0000256" key="4">
    <source>
        <dbReference type="ARBA" id="ARBA00022679"/>
    </source>
</evidence>
<dbReference type="PANTHER" id="PTHR45621">
    <property type="entry name" value="OS01G0588500 PROTEIN-RELATED"/>
    <property type="match status" value="1"/>
</dbReference>
<dbReference type="InterPro" id="IPR017441">
    <property type="entry name" value="Protein_kinase_ATP_BS"/>
</dbReference>
<evidence type="ECO:0000256" key="2">
    <source>
        <dbReference type="ARBA" id="ARBA00022475"/>
    </source>
</evidence>
<evidence type="ECO:0000256" key="7">
    <source>
        <dbReference type="ARBA" id="ARBA00022840"/>
    </source>
</evidence>
<dbReference type="FunFam" id="1.10.510.10:FF:000095">
    <property type="entry name" value="protein STRUBBELIG-RECEPTOR FAMILY 8"/>
    <property type="match status" value="1"/>
</dbReference>
<dbReference type="InterPro" id="IPR050823">
    <property type="entry name" value="Plant_Ser_Thr_Prot_Kinase"/>
</dbReference>
<keyword evidence="6" id="KW-0418">Kinase</keyword>
<evidence type="ECO:0000256" key="1">
    <source>
        <dbReference type="ARBA" id="ARBA00004236"/>
    </source>
</evidence>
<evidence type="ECO:0000259" key="11">
    <source>
        <dbReference type="PROSITE" id="PS50011"/>
    </source>
</evidence>
<dbReference type="GO" id="GO:0005886">
    <property type="term" value="C:plasma membrane"/>
    <property type="evidence" value="ECO:0007669"/>
    <property type="project" value="UniProtKB-SubCell"/>
</dbReference>
<evidence type="ECO:0000256" key="9">
    <source>
        <dbReference type="RuleBase" id="RU000304"/>
    </source>
</evidence>
<dbReference type="PROSITE" id="PS00107">
    <property type="entry name" value="PROTEIN_KINASE_ATP"/>
    <property type="match status" value="1"/>
</dbReference>
<keyword evidence="2" id="KW-1003">Cell membrane</keyword>